<feature type="region of interest" description="Disordered" evidence="1">
    <location>
        <begin position="64"/>
        <end position="98"/>
    </location>
</feature>
<feature type="compositionally biased region" description="Pro residues" evidence="1">
    <location>
        <begin position="371"/>
        <end position="383"/>
    </location>
</feature>
<feature type="compositionally biased region" description="Basic and acidic residues" evidence="1">
    <location>
        <begin position="1085"/>
        <end position="1113"/>
    </location>
</feature>
<feature type="compositionally biased region" description="Basic and acidic residues" evidence="1">
    <location>
        <begin position="1035"/>
        <end position="1045"/>
    </location>
</feature>
<feature type="compositionally biased region" description="Low complexity" evidence="1">
    <location>
        <begin position="592"/>
        <end position="607"/>
    </location>
</feature>
<organism evidence="3">
    <name type="scientific">Salpingoeca rosetta (strain ATCC 50818 / BSB-021)</name>
    <dbReference type="NCBI Taxonomy" id="946362"/>
    <lineage>
        <taxon>Eukaryota</taxon>
        <taxon>Choanoflagellata</taxon>
        <taxon>Craspedida</taxon>
        <taxon>Salpingoecidae</taxon>
        <taxon>Salpingoeca</taxon>
    </lineage>
</organism>
<feature type="region of interest" description="Disordered" evidence="1">
    <location>
        <begin position="265"/>
        <end position="285"/>
    </location>
</feature>
<dbReference type="PANTHER" id="PTHR35668">
    <property type="entry name" value="PROTEIN SHORTAGE IN CHIASMATA 1 ORTHOLOG"/>
    <property type="match status" value="1"/>
</dbReference>
<feature type="compositionally biased region" description="Low complexity" evidence="1">
    <location>
        <begin position="1046"/>
        <end position="1056"/>
    </location>
</feature>
<dbReference type="PANTHER" id="PTHR35668:SF1">
    <property type="entry name" value="PROTEIN SHORTAGE IN CHIASMATA 1 ORTHOLOG"/>
    <property type="match status" value="1"/>
</dbReference>
<feature type="region of interest" description="Disordered" evidence="1">
    <location>
        <begin position="358"/>
        <end position="385"/>
    </location>
</feature>
<dbReference type="InParanoid" id="F2UNP8"/>
<dbReference type="GO" id="GO:0000712">
    <property type="term" value="P:resolution of meiotic recombination intermediates"/>
    <property type="evidence" value="ECO:0007669"/>
    <property type="project" value="InterPro"/>
</dbReference>
<name>F2UNP8_SALR5</name>
<feature type="region of interest" description="Disordered" evidence="1">
    <location>
        <begin position="501"/>
        <end position="614"/>
    </location>
</feature>
<dbReference type="GO" id="GO:0000794">
    <property type="term" value="C:condensed nuclear chromosome"/>
    <property type="evidence" value="ECO:0007669"/>
    <property type="project" value="InterPro"/>
</dbReference>
<protein>
    <submittedName>
        <fullName evidence="2">Uncharacterized protein</fullName>
    </submittedName>
</protein>
<feature type="compositionally biased region" description="Basic residues" evidence="1">
    <location>
        <begin position="1142"/>
        <end position="1156"/>
    </location>
</feature>
<feature type="compositionally biased region" description="Basic and acidic residues" evidence="1">
    <location>
        <begin position="76"/>
        <end position="88"/>
    </location>
</feature>
<dbReference type="EMBL" id="GL832984">
    <property type="protein sequence ID" value="EGD79253.1"/>
    <property type="molecule type" value="Genomic_DNA"/>
</dbReference>
<dbReference type="GO" id="GO:0003697">
    <property type="term" value="F:single-stranded DNA binding"/>
    <property type="evidence" value="ECO:0007669"/>
    <property type="project" value="TreeGrafter"/>
</dbReference>
<dbReference type="GO" id="GO:0016887">
    <property type="term" value="F:ATP hydrolysis activity"/>
    <property type="evidence" value="ECO:0007669"/>
    <property type="project" value="InterPro"/>
</dbReference>
<sequence>MEWMNTHGLEPEFYWEDFASTTLETRLKLSSPATSDNTSTGQGKQRWWGDHVEAILDEHSDALSATCDSDDEGDLESLKSQEKGEGKGRHSPQPQHPQQQRLLLFGAKDEHTLLFGAKLSCDASPKAEPRARACAASEDAFNLYVTPRDDGAKSHSVAFDDDGRGCLVLEDALPEATWNHQLHPVTAIIQAAQEDPMPASPTPPTLFPAKPAQHDDSGEQQLRSKYCGHPQPVHDEMELHPILSPERPRVTGANAEVFLQELAGSDDEEGLPPSSPEEAAGNRGFDQQQLKRAFNPGRLAAAVFGKGAAASTSTASKAPSTNTDDSTTENHQPSPPASVTITTTTATTTTATVTAAATATTATTTKGVPGTSPPQPLLEPLPPQSDATKLADIRKSILKDLDEVVVVDSEAHDAHMIGAMGERLAGWSKHQPLRSQVRAMQLALPRHVLHRQCGSLASLHHFLRQVLASLDLQQHTTFDDRIMTWDVLGALTPLTDTGRTAFSTSKQQHRHHSSDRSDDAKLANVYFRRTSSKASDPQQDQEDEGQLPRLLPLNELTVGGHSSMLNSSHAVPSPPRPRPLPSSVHINDEDAGASTDTTATQTSKTTAHNAHSALREPSALAGAGLPSGLEAFMQLRAAAARASSAAEGQEDHGPSTPPAQVLGQGRSTNTAADDDQRPTGTPGLKSPLVPQQAQEQMELKLFASQQLLQNDDLVLALEDKLQVTCVPVGSSRSATSSCDLIVDEACGITIVPPSLFLQAADDVKRVCQQVVHCLKQFQSVHVIIAATTSATTASSSSSAQLKAGLESDNYSKLFLAMLSPWLQPAHTDGYGQATLAYASTPEQFADLCKHIIDQAKAQSPIEADDWMDRTWVDQEPSCQELFLLGCDALHPLSAQSLLLAFTFSEAISADASLIQQRCPQIPEHSIKAFVDACRRGKPTFQLAPNPPQHQYCQLQQEERLQRGFPVQARAPQHDMSVAHPSHPYARMSSLPSLAAQPRMPFGVAQAPASFQDAGYYQQQPQRPTNHTDTQWPRLSHHDNGHDHGHQQQQQHSSYLQHDQRYPEIEPELPPPHDAAWLSPPLPHPHSSDYRHYHEQEQHHQQQRQQQDDVRYQQREQTGIPHGTFTINDGYSGMRQSTAYTSPHHHQQHHHQHQPKRAKPDTPLTYSLPANQRSGQTRLLFNGEPPRAPTTKWF</sequence>
<dbReference type="RefSeq" id="XP_004989338.1">
    <property type="nucleotide sequence ID" value="XM_004989281.1"/>
</dbReference>
<accession>F2UNP8</accession>
<feature type="compositionally biased region" description="Polar residues" evidence="1">
    <location>
        <begin position="1124"/>
        <end position="1140"/>
    </location>
</feature>
<keyword evidence="3" id="KW-1185">Reference proteome</keyword>
<feature type="compositionally biased region" description="Polar residues" evidence="1">
    <location>
        <begin position="1016"/>
        <end position="1032"/>
    </location>
</feature>
<feature type="region of interest" description="Disordered" evidence="1">
    <location>
        <begin position="642"/>
        <end position="691"/>
    </location>
</feature>
<dbReference type="GeneID" id="16069882"/>
<feature type="region of interest" description="Disordered" evidence="1">
    <location>
        <begin position="1014"/>
        <end position="1162"/>
    </location>
</feature>
<reference evidence="2" key="1">
    <citation type="submission" date="2009-08" db="EMBL/GenBank/DDBJ databases">
        <title>Annotation of Salpingoeca rosetta.</title>
        <authorList>
            <consortium name="The Broad Institute Genome Sequencing Platform"/>
            <person name="Russ C."/>
            <person name="Cuomo C."/>
            <person name="Burger G."/>
            <person name="Gray M.W."/>
            <person name="Holland P.W.H."/>
            <person name="King N."/>
            <person name="Lang F.B.F."/>
            <person name="Roger A.J."/>
            <person name="Ruiz-Trillo I."/>
            <person name="Young S.K."/>
            <person name="Zeng Q."/>
            <person name="Gargeya S."/>
            <person name="Alvarado L."/>
            <person name="Berlin A."/>
            <person name="Chapman S.B."/>
            <person name="Chen Z."/>
            <person name="Freedman E."/>
            <person name="Gellesch M."/>
            <person name="Goldberg J."/>
            <person name="Griggs A."/>
            <person name="Gujja S."/>
            <person name="Heilman E."/>
            <person name="Heiman D."/>
            <person name="Howarth C."/>
            <person name="Mehta T."/>
            <person name="Neiman D."/>
            <person name="Pearson M."/>
            <person name="Roberts A."/>
            <person name="Saif S."/>
            <person name="Shea T."/>
            <person name="Shenoy N."/>
            <person name="Sisk P."/>
            <person name="Stolte C."/>
            <person name="Sykes S."/>
            <person name="White J."/>
            <person name="Yandava C."/>
            <person name="Haas B."/>
            <person name="Nusbaum C."/>
            <person name="Birren B."/>
        </authorList>
    </citation>
    <scope>NUCLEOTIDE SEQUENCE [LARGE SCALE GENOMIC DNA]</scope>
    <source>
        <strain evidence="2">ATCC 50818</strain>
    </source>
</reference>
<evidence type="ECO:0000313" key="2">
    <source>
        <dbReference type="EMBL" id="EGD79253.1"/>
    </source>
</evidence>
<feature type="compositionally biased region" description="Low complexity" evidence="1">
    <location>
        <begin position="308"/>
        <end position="323"/>
    </location>
</feature>
<dbReference type="InterPro" id="IPR039991">
    <property type="entry name" value="SHOC1"/>
</dbReference>
<dbReference type="Proteomes" id="UP000007799">
    <property type="component" value="Unassembled WGS sequence"/>
</dbReference>
<dbReference type="KEGG" id="sre:PTSG_09975"/>
<feature type="region of interest" description="Disordered" evidence="1">
    <location>
        <begin position="197"/>
        <end position="223"/>
    </location>
</feature>
<dbReference type="AlphaFoldDB" id="F2UNP8"/>
<evidence type="ECO:0000313" key="3">
    <source>
        <dbReference type="Proteomes" id="UP000007799"/>
    </source>
</evidence>
<gene>
    <name evidence="2" type="ORF">PTSG_09975</name>
</gene>
<feature type="region of interest" description="Disordered" evidence="1">
    <location>
        <begin position="308"/>
        <end position="345"/>
    </location>
</feature>
<dbReference type="OrthoDB" id="5973439at2759"/>
<evidence type="ECO:0000256" key="1">
    <source>
        <dbReference type="SAM" id="MobiDB-lite"/>
    </source>
</evidence>
<proteinExistence type="predicted"/>